<dbReference type="AlphaFoldDB" id="A0A3N0YZD1"/>
<evidence type="ECO:0000256" key="1">
    <source>
        <dbReference type="SAM" id="MobiDB-lite"/>
    </source>
</evidence>
<gene>
    <name evidence="2" type="ORF">DPX16_3249</name>
</gene>
<evidence type="ECO:0000313" key="2">
    <source>
        <dbReference type="EMBL" id="ROL51560.1"/>
    </source>
</evidence>
<accession>A0A3N0YZD1</accession>
<name>A0A3N0YZD1_ANAGA</name>
<sequence length="110" mass="12148">MDAATGQRDVVTLAVECLQERHEVLVVGEFLSNGKRHDHHVNGGVAFGQSAEERRDWSVQLFYGALGGGRTVVVIPWVTHSCWPEEMEVHHDGKSLKKSLTSSTSKPDHS</sequence>
<feature type="region of interest" description="Disordered" evidence="1">
    <location>
        <begin position="91"/>
        <end position="110"/>
    </location>
</feature>
<reference evidence="2 3" key="1">
    <citation type="submission" date="2018-10" db="EMBL/GenBank/DDBJ databases">
        <title>Genome assembly for a Yunnan-Guizhou Plateau 3E fish, Anabarilius grahami (Regan), and its evolutionary and genetic applications.</title>
        <authorList>
            <person name="Jiang W."/>
        </authorList>
    </citation>
    <scope>NUCLEOTIDE SEQUENCE [LARGE SCALE GENOMIC DNA]</scope>
    <source>
        <strain evidence="2">AG-KIZ</strain>
        <tissue evidence="2">Muscle</tissue>
    </source>
</reference>
<dbReference type="EMBL" id="RJVU01018580">
    <property type="protein sequence ID" value="ROL51560.1"/>
    <property type="molecule type" value="Genomic_DNA"/>
</dbReference>
<comment type="caution">
    <text evidence="2">The sequence shown here is derived from an EMBL/GenBank/DDBJ whole genome shotgun (WGS) entry which is preliminary data.</text>
</comment>
<dbReference type="Proteomes" id="UP000281406">
    <property type="component" value="Unassembled WGS sequence"/>
</dbReference>
<keyword evidence="3" id="KW-1185">Reference proteome</keyword>
<feature type="compositionally biased region" description="Low complexity" evidence="1">
    <location>
        <begin position="98"/>
        <end position="110"/>
    </location>
</feature>
<organism evidence="2 3">
    <name type="scientific">Anabarilius grahami</name>
    <name type="common">Kanglang fish</name>
    <name type="synonym">Barilius grahami</name>
    <dbReference type="NCBI Taxonomy" id="495550"/>
    <lineage>
        <taxon>Eukaryota</taxon>
        <taxon>Metazoa</taxon>
        <taxon>Chordata</taxon>
        <taxon>Craniata</taxon>
        <taxon>Vertebrata</taxon>
        <taxon>Euteleostomi</taxon>
        <taxon>Actinopterygii</taxon>
        <taxon>Neopterygii</taxon>
        <taxon>Teleostei</taxon>
        <taxon>Ostariophysi</taxon>
        <taxon>Cypriniformes</taxon>
        <taxon>Xenocyprididae</taxon>
        <taxon>Xenocypridinae</taxon>
        <taxon>Xenocypridinae incertae sedis</taxon>
        <taxon>Anabarilius</taxon>
    </lineage>
</organism>
<proteinExistence type="predicted"/>
<protein>
    <submittedName>
        <fullName evidence="2">Uncharacterized protein</fullName>
    </submittedName>
</protein>
<evidence type="ECO:0000313" key="3">
    <source>
        <dbReference type="Proteomes" id="UP000281406"/>
    </source>
</evidence>